<dbReference type="Pfam" id="PF06386">
    <property type="entry name" value="GvpL_GvpF"/>
    <property type="match status" value="1"/>
</dbReference>
<organism evidence="4 5">
    <name type="scientific">Sutcliffiella tianshenii</name>
    <dbReference type="NCBI Taxonomy" id="1463404"/>
    <lineage>
        <taxon>Bacteria</taxon>
        <taxon>Bacillati</taxon>
        <taxon>Bacillota</taxon>
        <taxon>Bacilli</taxon>
        <taxon>Bacillales</taxon>
        <taxon>Bacillaceae</taxon>
        <taxon>Sutcliffiella</taxon>
    </lineage>
</organism>
<evidence type="ECO:0000256" key="2">
    <source>
        <dbReference type="ARBA" id="ARBA00035108"/>
    </source>
</evidence>
<dbReference type="EMBL" id="JAFBED010000011">
    <property type="protein sequence ID" value="MBM7621866.1"/>
    <property type="molecule type" value="Genomic_DNA"/>
</dbReference>
<dbReference type="PANTHER" id="PTHR36852">
    <property type="entry name" value="PROTEIN GVPL 2"/>
    <property type="match status" value="1"/>
</dbReference>
<evidence type="ECO:0000256" key="1">
    <source>
        <dbReference type="ARBA" id="ARBA00022987"/>
    </source>
</evidence>
<reference evidence="4 5" key="1">
    <citation type="submission" date="2021-01" db="EMBL/GenBank/DDBJ databases">
        <title>Genomic Encyclopedia of Type Strains, Phase IV (KMG-IV): sequencing the most valuable type-strain genomes for metagenomic binning, comparative biology and taxonomic classification.</title>
        <authorList>
            <person name="Goeker M."/>
        </authorList>
    </citation>
    <scope>NUCLEOTIDE SEQUENCE [LARGE SCALE GENOMIC DNA]</scope>
    <source>
        <strain evidence="4 5">DSM 25879</strain>
    </source>
</reference>
<name>A0ABS2P4G8_9BACI</name>
<comment type="caution">
    <text evidence="4">The sequence shown here is derived from an EMBL/GenBank/DDBJ whole genome shotgun (WGS) entry which is preliminary data.</text>
</comment>
<evidence type="ECO:0000313" key="5">
    <source>
        <dbReference type="Proteomes" id="UP000737402"/>
    </source>
</evidence>
<gene>
    <name evidence="4" type="ORF">JOC95_003774</name>
</gene>
<comment type="subcellular location">
    <subcellularLocation>
        <location evidence="2">Gas vesicle</location>
    </subcellularLocation>
</comment>
<proteinExistence type="inferred from homology"/>
<dbReference type="InterPro" id="IPR009430">
    <property type="entry name" value="GvpL/GvpF"/>
</dbReference>
<evidence type="ECO:0000313" key="4">
    <source>
        <dbReference type="EMBL" id="MBM7621866.1"/>
    </source>
</evidence>
<sequence length="253" mass="29064">MESKQGFYTFCAIPKQDNELTLGNVELEGQSTPLQLIDYKEFSMVVANAPIKIYHPKKDNLLTHQSVVSSMMEISSVIPMSFGNVFESEADVQFLMKSLHDEFVEIFTKIENKIEVGLKILGKDEWLKSEINKNQKAIKLKEKIKGKSEAASYYERIELGDMAQRFMKEKMQACMKEIFLPLAEKAVSAKQNETIGGKMLINASFLIDREDEAQFDELVNELYEKWSDKVEFKYTGPWPAYNFIDIKLKAKNA</sequence>
<evidence type="ECO:0008006" key="6">
    <source>
        <dbReference type="Google" id="ProtNLM"/>
    </source>
</evidence>
<dbReference type="RefSeq" id="WP_239583002.1">
    <property type="nucleotide sequence ID" value="NZ_JAFBED010000011.1"/>
</dbReference>
<dbReference type="Proteomes" id="UP000737402">
    <property type="component" value="Unassembled WGS sequence"/>
</dbReference>
<evidence type="ECO:0000256" key="3">
    <source>
        <dbReference type="ARBA" id="ARBA00035643"/>
    </source>
</evidence>
<keyword evidence="5" id="KW-1185">Reference proteome</keyword>
<keyword evidence="1" id="KW-0304">Gas vesicle</keyword>
<comment type="similarity">
    <text evidence="3">Belongs to the gas vesicle GvpF/GvpL family.</text>
</comment>
<dbReference type="PANTHER" id="PTHR36852:SF1">
    <property type="entry name" value="PROTEIN GVPL 2"/>
    <property type="match status" value="1"/>
</dbReference>
<accession>A0ABS2P4G8</accession>
<protein>
    <recommendedName>
        <fullName evidence="6">Gas vesicle protein GvpF</fullName>
    </recommendedName>
</protein>